<name>A0A382D7F1_9ZZZZ</name>
<organism evidence="1">
    <name type="scientific">marine metagenome</name>
    <dbReference type="NCBI Taxonomy" id="408172"/>
    <lineage>
        <taxon>unclassified sequences</taxon>
        <taxon>metagenomes</taxon>
        <taxon>ecological metagenomes</taxon>
    </lineage>
</organism>
<gene>
    <name evidence="1" type="ORF">METZ01_LOCUS187212</name>
</gene>
<sequence>MSKKDKVGLTVGSLRRRCMEKGTIYLFYIRKHFWYVTDLPPRGNAKYILCDEVLTATSPKRTPQWKRGGVLKCFENVFEKYPDGYIGAYTTDAVPNDVRGDIEDFLKCNNISLQ</sequence>
<proteinExistence type="predicted"/>
<dbReference type="AlphaFoldDB" id="A0A382D7F1"/>
<dbReference type="EMBL" id="UINC01038005">
    <property type="protein sequence ID" value="SVB34358.1"/>
    <property type="molecule type" value="Genomic_DNA"/>
</dbReference>
<accession>A0A382D7F1</accession>
<protein>
    <submittedName>
        <fullName evidence="1">Uncharacterized protein</fullName>
    </submittedName>
</protein>
<evidence type="ECO:0000313" key="1">
    <source>
        <dbReference type="EMBL" id="SVB34358.1"/>
    </source>
</evidence>
<reference evidence="1" key="1">
    <citation type="submission" date="2018-05" db="EMBL/GenBank/DDBJ databases">
        <authorList>
            <person name="Lanie J.A."/>
            <person name="Ng W.-L."/>
            <person name="Kazmierczak K.M."/>
            <person name="Andrzejewski T.M."/>
            <person name="Davidsen T.M."/>
            <person name="Wayne K.J."/>
            <person name="Tettelin H."/>
            <person name="Glass J.I."/>
            <person name="Rusch D."/>
            <person name="Podicherti R."/>
            <person name="Tsui H.-C.T."/>
            <person name="Winkler M.E."/>
        </authorList>
    </citation>
    <scope>NUCLEOTIDE SEQUENCE</scope>
</reference>